<evidence type="ECO:0000256" key="2">
    <source>
        <dbReference type="ARBA" id="ARBA00004932"/>
    </source>
</evidence>
<dbReference type="SFLD" id="SFLDG01017">
    <property type="entry name" value="Polyprenyl_Transferase_Like"/>
    <property type="match status" value="1"/>
</dbReference>
<dbReference type="PANTHER" id="PTHR11525">
    <property type="entry name" value="FARNESYL-PYROPHOSPHATE SYNTHETASE"/>
    <property type="match status" value="1"/>
</dbReference>
<dbReference type="InterPro" id="IPR039702">
    <property type="entry name" value="FPS1-like"/>
</dbReference>
<evidence type="ECO:0000256" key="6">
    <source>
        <dbReference type="ARBA" id="ARBA00022842"/>
    </source>
</evidence>
<comment type="catalytic activity">
    <reaction evidence="13">
        <text>isopentenyl diphosphate + (2E)-geranyl diphosphate = (2E,6E)-farnesyl diphosphate + diphosphate</text>
        <dbReference type="Rhea" id="RHEA:19361"/>
        <dbReference type="ChEBI" id="CHEBI:33019"/>
        <dbReference type="ChEBI" id="CHEBI:58057"/>
        <dbReference type="ChEBI" id="CHEBI:128769"/>
        <dbReference type="ChEBI" id="CHEBI:175763"/>
        <dbReference type="EC" id="2.5.1.10"/>
    </reaction>
</comment>
<dbReference type="InterPro" id="IPR033749">
    <property type="entry name" value="Polyprenyl_synt_CS"/>
</dbReference>
<keyword evidence="15" id="KW-1185">Reference proteome</keyword>
<dbReference type="Proteomes" id="UP001158576">
    <property type="component" value="Chromosome XSR"/>
</dbReference>
<accession>A0ABN7SC12</accession>
<dbReference type="InterPro" id="IPR000092">
    <property type="entry name" value="Polyprenyl_synt"/>
</dbReference>
<dbReference type="Gene3D" id="1.25.40.20">
    <property type="entry name" value="Ankyrin repeat-containing domain"/>
    <property type="match status" value="1"/>
</dbReference>
<proteinExistence type="predicted"/>
<dbReference type="SFLD" id="SFLDS00005">
    <property type="entry name" value="Isoprenoid_Synthase_Type_I"/>
    <property type="match status" value="1"/>
</dbReference>
<dbReference type="InterPro" id="IPR036770">
    <property type="entry name" value="Ankyrin_rpt-contain_sf"/>
</dbReference>
<keyword evidence="4" id="KW-0808">Transferase</keyword>
<comment type="pathway">
    <text evidence="3">Isoprenoid biosynthesis; farnesyl diphosphate biosynthesis; farnesyl diphosphate from geranyl diphosphate and isopentenyl diphosphate: step 1/1.</text>
</comment>
<evidence type="ECO:0000256" key="9">
    <source>
        <dbReference type="ARBA" id="ARBA00032448"/>
    </source>
</evidence>
<evidence type="ECO:0000256" key="4">
    <source>
        <dbReference type="ARBA" id="ARBA00022679"/>
    </source>
</evidence>
<comment type="cofactor">
    <cofactor evidence="1">
        <name>Mg(2+)</name>
        <dbReference type="ChEBI" id="CHEBI:18420"/>
    </cofactor>
</comment>
<evidence type="ECO:0000256" key="7">
    <source>
        <dbReference type="ARBA" id="ARBA00032380"/>
    </source>
</evidence>
<dbReference type="CDD" id="cd00685">
    <property type="entry name" value="Trans_IPPS_HT"/>
    <property type="match status" value="1"/>
</dbReference>
<evidence type="ECO:0000256" key="5">
    <source>
        <dbReference type="ARBA" id="ARBA00022723"/>
    </source>
</evidence>
<comment type="pathway">
    <text evidence="2">Isoprenoid biosynthesis; geranyl diphosphate biosynthesis; geranyl diphosphate from dimethylallyl diphosphate and isopentenyl diphosphate: step 1/1.</text>
</comment>
<dbReference type="EMBL" id="OU015569">
    <property type="protein sequence ID" value="CAG5094755.1"/>
    <property type="molecule type" value="Genomic_DNA"/>
</dbReference>
<keyword evidence="5" id="KW-0479">Metal-binding</keyword>
<keyword evidence="6" id="KW-0460">Magnesium</keyword>
<dbReference type="SUPFAM" id="SSF48403">
    <property type="entry name" value="Ankyrin repeat"/>
    <property type="match status" value="1"/>
</dbReference>
<sequence>MVDVIGHESLRFWDRSGACNSLTGLKHFWEQRKDRILLSQALKKDSVLFRFASQVIYDLIEESSSEEAAVAGDPHQYGYKASKQIHLCSDSIHLLLLKPWDFICRLRIGPTFERQVMNLKCFQKIPYSTESLLSRIIRCSNVKFGAELVEFVLYRPDQSYYEFGLGQTSECRCLGETCLMIQNFDKAKAKLDQRRESYKIKPSEADARPRRVSAPNITVAPAQKVRRPSLISNGMAPLKQLLSVKNLPARCPTRADPNERDESGVTPLMLLCYHRMVCAPIAKILLEAHADPNLSTKKGNTVLDALFRPRNVVSQSWDGVQTLKLLIRHGLNREILSKWSIKIKHVRYLSPQQIKIFEDIFRQSLLMARAIHLKRFAKFSDNAIKIAINGLYKHNNSAGIVDLDCHPATRQLEKSLEYNLSGGKMSRGMIASQVFLLTADDSRVSEEDALVLGWAMECLQTCFLVVDDVMDSSVTRRGRPCWYKNPNVGLMAINDALSIEMCVYLLLRSLPSYVPVEKLVELFEWATIITEMGQTLDMQNSECSDVDLSRFTEETYSAIVKYKTSVYSFYLPIASGLVAARQDSNCPQLKKITLQMGHYFQAQDDFIDCFGNPEVTGKIGTDIQDNKCSWLVVEALKYASQQQRQLIKDNYGRKNEECEQRIKELYSDLNLEKRFRNYEEESFGRITDSIKNYSGPLDPVIFRTILKKLYKREA</sequence>
<gene>
    <name evidence="14" type="ORF">OKIOD_LOCUS5398</name>
</gene>
<dbReference type="InterPro" id="IPR008949">
    <property type="entry name" value="Isoprenoid_synthase_dom_sf"/>
</dbReference>
<protein>
    <recommendedName>
        <fullName evidence="11">Farnesyl pyrophosphate synthase</fullName>
    </recommendedName>
    <alternativeName>
        <fullName evidence="10">(2E,6E)-farnesyl diphosphate synthase</fullName>
    </alternativeName>
    <alternativeName>
        <fullName evidence="9">Dimethylallyltranstransferase</fullName>
    </alternativeName>
    <alternativeName>
        <fullName evidence="8">Farnesyl diphosphate synthase</fullName>
    </alternativeName>
    <alternativeName>
        <fullName evidence="7">Geranyltranstransferase</fullName>
    </alternativeName>
</protein>
<evidence type="ECO:0000256" key="1">
    <source>
        <dbReference type="ARBA" id="ARBA00001946"/>
    </source>
</evidence>
<evidence type="ECO:0000256" key="3">
    <source>
        <dbReference type="ARBA" id="ARBA00005035"/>
    </source>
</evidence>
<evidence type="ECO:0000256" key="11">
    <source>
        <dbReference type="ARBA" id="ARBA00034546"/>
    </source>
</evidence>
<evidence type="ECO:0000256" key="8">
    <source>
        <dbReference type="ARBA" id="ARBA00032424"/>
    </source>
</evidence>
<evidence type="ECO:0000256" key="13">
    <source>
        <dbReference type="ARBA" id="ARBA00049399"/>
    </source>
</evidence>
<dbReference type="Pfam" id="PF00348">
    <property type="entry name" value="polyprenyl_synt"/>
    <property type="match status" value="1"/>
</dbReference>
<organism evidence="14 15">
    <name type="scientific">Oikopleura dioica</name>
    <name type="common">Tunicate</name>
    <dbReference type="NCBI Taxonomy" id="34765"/>
    <lineage>
        <taxon>Eukaryota</taxon>
        <taxon>Metazoa</taxon>
        <taxon>Chordata</taxon>
        <taxon>Tunicata</taxon>
        <taxon>Appendicularia</taxon>
        <taxon>Copelata</taxon>
        <taxon>Oikopleuridae</taxon>
        <taxon>Oikopleura</taxon>
    </lineage>
</organism>
<evidence type="ECO:0000313" key="15">
    <source>
        <dbReference type="Proteomes" id="UP001158576"/>
    </source>
</evidence>
<dbReference type="PANTHER" id="PTHR11525:SF0">
    <property type="entry name" value="FARNESYL PYROPHOSPHATE SYNTHASE"/>
    <property type="match status" value="1"/>
</dbReference>
<name>A0ABN7SC12_OIKDI</name>
<comment type="catalytic activity">
    <reaction evidence="12">
        <text>isopentenyl diphosphate + dimethylallyl diphosphate = (2E)-geranyl diphosphate + diphosphate</text>
        <dbReference type="Rhea" id="RHEA:22408"/>
        <dbReference type="ChEBI" id="CHEBI:33019"/>
        <dbReference type="ChEBI" id="CHEBI:57623"/>
        <dbReference type="ChEBI" id="CHEBI:58057"/>
        <dbReference type="ChEBI" id="CHEBI:128769"/>
        <dbReference type="EC" id="2.5.1.1"/>
    </reaction>
</comment>
<dbReference type="SUPFAM" id="SSF48576">
    <property type="entry name" value="Terpenoid synthases"/>
    <property type="match status" value="1"/>
</dbReference>
<dbReference type="PROSITE" id="PS00723">
    <property type="entry name" value="POLYPRENYL_SYNTHASE_1"/>
    <property type="match status" value="1"/>
</dbReference>
<dbReference type="Gene3D" id="1.10.600.10">
    <property type="entry name" value="Farnesyl Diphosphate Synthase"/>
    <property type="match status" value="1"/>
</dbReference>
<reference evidence="14 15" key="1">
    <citation type="submission" date="2021-04" db="EMBL/GenBank/DDBJ databases">
        <authorList>
            <person name="Bliznina A."/>
        </authorList>
    </citation>
    <scope>NUCLEOTIDE SEQUENCE [LARGE SCALE GENOMIC DNA]</scope>
</reference>
<evidence type="ECO:0000256" key="10">
    <source>
        <dbReference type="ARBA" id="ARBA00032873"/>
    </source>
</evidence>
<evidence type="ECO:0000256" key="12">
    <source>
        <dbReference type="ARBA" id="ARBA00049291"/>
    </source>
</evidence>
<evidence type="ECO:0000313" key="14">
    <source>
        <dbReference type="EMBL" id="CAG5094755.1"/>
    </source>
</evidence>